<feature type="transmembrane region" description="Helical" evidence="1">
    <location>
        <begin position="204"/>
        <end position="222"/>
    </location>
</feature>
<feature type="transmembrane region" description="Helical" evidence="1">
    <location>
        <begin position="342"/>
        <end position="367"/>
    </location>
</feature>
<keyword evidence="1" id="KW-1133">Transmembrane helix</keyword>
<feature type="transmembrane region" description="Helical" evidence="1">
    <location>
        <begin position="132"/>
        <end position="151"/>
    </location>
</feature>
<protein>
    <submittedName>
        <fullName evidence="2">Uncharacterized protein</fullName>
    </submittedName>
</protein>
<dbReference type="KEGG" id="knv:Pan216_33510"/>
<accession>A0A518B683</accession>
<feature type="transmembrane region" description="Helical" evidence="1">
    <location>
        <begin position="379"/>
        <end position="396"/>
    </location>
</feature>
<dbReference type="Proteomes" id="UP000317093">
    <property type="component" value="Chromosome"/>
</dbReference>
<evidence type="ECO:0000313" key="3">
    <source>
        <dbReference type="Proteomes" id="UP000317093"/>
    </source>
</evidence>
<keyword evidence="1" id="KW-0472">Membrane</keyword>
<feature type="transmembrane region" description="Helical" evidence="1">
    <location>
        <begin position="464"/>
        <end position="483"/>
    </location>
</feature>
<name>A0A518B683_9BACT</name>
<feature type="transmembrane region" description="Helical" evidence="1">
    <location>
        <begin position="417"/>
        <end position="444"/>
    </location>
</feature>
<keyword evidence="3" id="KW-1185">Reference proteome</keyword>
<evidence type="ECO:0000313" key="2">
    <source>
        <dbReference type="EMBL" id="QDU62484.1"/>
    </source>
</evidence>
<keyword evidence="1" id="KW-0812">Transmembrane</keyword>
<feature type="transmembrane region" description="Helical" evidence="1">
    <location>
        <begin position="234"/>
        <end position="255"/>
    </location>
</feature>
<dbReference type="EMBL" id="CP036279">
    <property type="protein sequence ID" value="QDU62484.1"/>
    <property type="molecule type" value="Genomic_DNA"/>
</dbReference>
<feature type="transmembrane region" description="Helical" evidence="1">
    <location>
        <begin position="288"/>
        <end position="305"/>
    </location>
</feature>
<gene>
    <name evidence="2" type="ORF">Pan216_33510</name>
</gene>
<feature type="transmembrane region" description="Helical" evidence="1">
    <location>
        <begin position="109"/>
        <end position="126"/>
    </location>
</feature>
<sequence>MISWLLLVIPSLLLLGALVERREAGWSSLVASGTATLLSAGLVVSIAVRSAPLPLEPQSVSWLSVGPVIVAFQFHADAIALLFVLSLQVTVLVALLVQRSQCSPEDAGQTRLVLAAAGAATLALLIDPEQFSVGSWVMIAGLLSFVTLVESRLAAKDQLAERWLGLVHVANIMLVAAAIVSVLSSHGQLERAPAWLRQWIHPPVPASVLWIGGLLLRTLRVVPLGQVRPSARIWLVGSWLTITTFLGHTLLAHALTPQGRTALVALLACFLVIAGVSSFRSADRWRRIGYVAITQLLLVLIAMAIQRPAAILFGLLSPMMTGLGIFLFTADQGRNRTTYARILLGGMALGALPPVGCFWSTGPLLATLDRWSSTVRPELGWSVLALAVIGTTFVAAGSGRLVHDFFVERGPNSDQSLILAIVSGLVIVLGPLLTLTNLFAGYLSSAIPATLYREAAGGDQLLGATSWYALSGGLCCVAFFLGFRDWLPFAVWKGPSPSPSSRLARLGGLLRSLDERLVEPSSPETP</sequence>
<reference evidence="2 3" key="1">
    <citation type="submission" date="2019-02" db="EMBL/GenBank/DDBJ databases">
        <title>Deep-cultivation of Planctomycetes and their phenomic and genomic characterization uncovers novel biology.</title>
        <authorList>
            <person name="Wiegand S."/>
            <person name="Jogler M."/>
            <person name="Boedeker C."/>
            <person name="Pinto D."/>
            <person name="Vollmers J."/>
            <person name="Rivas-Marin E."/>
            <person name="Kohn T."/>
            <person name="Peeters S.H."/>
            <person name="Heuer A."/>
            <person name="Rast P."/>
            <person name="Oberbeckmann S."/>
            <person name="Bunk B."/>
            <person name="Jeske O."/>
            <person name="Meyerdierks A."/>
            <person name="Storesund J.E."/>
            <person name="Kallscheuer N."/>
            <person name="Luecker S."/>
            <person name="Lage O.M."/>
            <person name="Pohl T."/>
            <person name="Merkel B.J."/>
            <person name="Hornburger P."/>
            <person name="Mueller R.-W."/>
            <person name="Bruemmer F."/>
            <person name="Labrenz M."/>
            <person name="Spormann A.M."/>
            <person name="Op den Camp H."/>
            <person name="Overmann J."/>
            <person name="Amann R."/>
            <person name="Jetten M.S.M."/>
            <person name="Mascher T."/>
            <person name="Medema M.H."/>
            <person name="Devos D.P."/>
            <person name="Kaster A.-K."/>
            <person name="Ovreas L."/>
            <person name="Rohde M."/>
            <person name="Galperin M.Y."/>
            <person name="Jogler C."/>
        </authorList>
    </citation>
    <scope>NUCLEOTIDE SEQUENCE [LARGE SCALE GENOMIC DNA]</scope>
    <source>
        <strain evidence="2 3">Pan216</strain>
    </source>
</reference>
<feature type="transmembrane region" description="Helical" evidence="1">
    <location>
        <begin position="311"/>
        <end position="330"/>
    </location>
</feature>
<feature type="transmembrane region" description="Helical" evidence="1">
    <location>
        <begin position="261"/>
        <end position="279"/>
    </location>
</feature>
<organism evidence="2 3">
    <name type="scientific">Kolteria novifilia</name>
    <dbReference type="NCBI Taxonomy" id="2527975"/>
    <lineage>
        <taxon>Bacteria</taxon>
        <taxon>Pseudomonadati</taxon>
        <taxon>Planctomycetota</taxon>
        <taxon>Planctomycetia</taxon>
        <taxon>Kolteriales</taxon>
        <taxon>Kolteriaceae</taxon>
        <taxon>Kolteria</taxon>
    </lineage>
</organism>
<evidence type="ECO:0000256" key="1">
    <source>
        <dbReference type="SAM" id="Phobius"/>
    </source>
</evidence>
<proteinExistence type="predicted"/>
<feature type="transmembrane region" description="Helical" evidence="1">
    <location>
        <begin position="29"/>
        <end position="48"/>
    </location>
</feature>
<dbReference type="AlphaFoldDB" id="A0A518B683"/>
<feature type="transmembrane region" description="Helical" evidence="1">
    <location>
        <begin position="163"/>
        <end position="184"/>
    </location>
</feature>
<dbReference type="RefSeq" id="WP_145259275.1">
    <property type="nucleotide sequence ID" value="NZ_CP036279.1"/>
</dbReference>
<feature type="transmembrane region" description="Helical" evidence="1">
    <location>
        <begin position="78"/>
        <end position="97"/>
    </location>
</feature>